<dbReference type="InterPro" id="IPR032098">
    <property type="entry name" value="Acyltransf_C"/>
</dbReference>
<evidence type="ECO:0000256" key="2">
    <source>
        <dbReference type="ARBA" id="ARBA00004728"/>
    </source>
</evidence>
<evidence type="ECO:0000259" key="9">
    <source>
        <dbReference type="Pfam" id="PF16076"/>
    </source>
</evidence>
<organism evidence="10 11">
    <name type="scientific">Rosa chinensis</name>
    <name type="common">China rose</name>
    <dbReference type="NCBI Taxonomy" id="74649"/>
    <lineage>
        <taxon>Eukaryota</taxon>
        <taxon>Viridiplantae</taxon>
        <taxon>Streptophyta</taxon>
        <taxon>Embryophyta</taxon>
        <taxon>Tracheophyta</taxon>
        <taxon>Spermatophyta</taxon>
        <taxon>Magnoliopsida</taxon>
        <taxon>eudicotyledons</taxon>
        <taxon>Gunneridae</taxon>
        <taxon>Pentapetalae</taxon>
        <taxon>rosids</taxon>
        <taxon>fabids</taxon>
        <taxon>Rosales</taxon>
        <taxon>Rosaceae</taxon>
        <taxon>Rosoideae</taxon>
        <taxon>Rosoideae incertae sedis</taxon>
        <taxon>Rosa</taxon>
    </lineage>
</organism>
<dbReference type="STRING" id="74649.A0A2P6RZN7"/>
<feature type="transmembrane region" description="Helical" evidence="8">
    <location>
        <begin position="345"/>
        <end position="365"/>
    </location>
</feature>
<evidence type="ECO:0000256" key="5">
    <source>
        <dbReference type="ARBA" id="ARBA00013211"/>
    </source>
</evidence>
<proteinExistence type="inferred from homology"/>
<dbReference type="UniPathway" id="UPA00557">
    <property type="reaction ID" value="UER00613"/>
</dbReference>
<dbReference type="AlphaFoldDB" id="A0A2P6RZN7"/>
<sequence length="395" mass="44075">MVLPMAIALGILFAVVVVLYPLILHLIPVVLLCVSGLFANLVQAFCFVFIWPISKNAYARINGVVKELDWLVLLGLIDWCAGVKILECVEQESSHLKGEEHELVISSARNDTDPLLELVLAQWSGCLGSLLAVIKTTARYILVRGWPMWFSEYVFSERSAHDARKLKSDLKDFRQPFWFSVVLERTGFTQGELLAAQRLPVPCKVLSPDTKDLVYAVRRAYSVVPAIYVITVAFPKTPPSTTVESVIKGGLSVVHVYIKRHATKKWPETDDAVEKWCTEILEAEDALLDKHIAERTFGVKGLQAIGRPLMCFLVISLIVLWALKFNFVCCSTLLVLSAALFTGRMLTLFSCGVLSLLQCFMEAAIANISWSEHLKPICGWLINILGDLLLLLPFD</sequence>
<comment type="pathway">
    <text evidence="2">Phospholipid metabolism; CDP-diacylglycerol biosynthesis; CDP-diacylglycerol from sn-glycerol 3-phosphate: step 2/3.</text>
</comment>
<comment type="caution">
    <text evidence="10">The sequence shown here is derived from an EMBL/GenBank/DDBJ whole genome shotgun (WGS) entry which is preliminary data.</text>
</comment>
<accession>A0A2P6RZN7</accession>
<dbReference type="GO" id="GO:0012505">
    <property type="term" value="C:endomembrane system"/>
    <property type="evidence" value="ECO:0007669"/>
    <property type="project" value="TreeGrafter"/>
</dbReference>
<keyword evidence="8" id="KW-0812">Transmembrane</keyword>
<comment type="catalytic activity">
    <reaction evidence="1">
        <text>a 1-acyl-sn-glycero-3-phosphate + an acyl-CoA = a 1,2-diacyl-sn-glycero-3-phosphate + CoA</text>
        <dbReference type="Rhea" id="RHEA:19709"/>
        <dbReference type="ChEBI" id="CHEBI:57287"/>
        <dbReference type="ChEBI" id="CHEBI:57970"/>
        <dbReference type="ChEBI" id="CHEBI:58342"/>
        <dbReference type="ChEBI" id="CHEBI:58608"/>
        <dbReference type="EC" id="2.3.1.51"/>
    </reaction>
</comment>
<evidence type="ECO:0000313" key="11">
    <source>
        <dbReference type="Proteomes" id="UP000238479"/>
    </source>
</evidence>
<evidence type="ECO:0000313" key="10">
    <source>
        <dbReference type="EMBL" id="PRQ51887.1"/>
    </source>
</evidence>
<reference evidence="10 11" key="1">
    <citation type="journal article" date="2018" name="Nat. Genet.">
        <title>The Rosa genome provides new insights in the design of modern roses.</title>
        <authorList>
            <person name="Bendahmane M."/>
        </authorList>
    </citation>
    <scope>NUCLEOTIDE SEQUENCE [LARGE SCALE GENOMIC DNA]</scope>
    <source>
        <strain evidence="11">cv. Old Blush</strain>
    </source>
</reference>
<feature type="transmembrane region" description="Helical" evidence="8">
    <location>
        <begin position="309"/>
        <end position="339"/>
    </location>
</feature>
<keyword evidence="11" id="KW-1185">Reference proteome</keyword>
<dbReference type="PANTHER" id="PTHR10983">
    <property type="entry name" value="1-ACYLGLYCEROL-3-PHOSPHATE ACYLTRANSFERASE-RELATED"/>
    <property type="match status" value="1"/>
</dbReference>
<comment type="similarity">
    <text evidence="4">Belongs to the 1-acyl-sn-glycerol-3-phosphate acyltransferase family.</text>
</comment>
<comment type="pathway">
    <text evidence="3">Lipid metabolism.</text>
</comment>
<evidence type="ECO:0000256" key="1">
    <source>
        <dbReference type="ARBA" id="ARBA00001141"/>
    </source>
</evidence>
<keyword evidence="8" id="KW-1133">Transmembrane helix</keyword>
<keyword evidence="7 10" id="KW-0012">Acyltransferase</keyword>
<evidence type="ECO:0000256" key="4">
    <source>
        <dbReference type="ARBA" id="ARBA00008655"/>
    </source>
</evidence>
<dbReference type="Gramene" id="PRQ51887">
    <property type="protein sequence ID" value="PRQ51887"/>
    <property type="gene ID" value="RchiOBHm_Chr2g0149471"/>
</dbReference>
<dbReference type="Proteomes" id="UP000238479">
    <property type="component" value="Chromosome 2"/>
</dbReference>
<protein>
    <recommendedName>
        <fullName evidence="5">1-acylglycerol-3-phosphate O-acyltransferase</fullName>
        <ecNumber evidence="5">2.3.1.51</ecNumber>
    </recommendedName>
</protein>
<evidence type="ECO:0000256" key="6">
    <source>
        <dbReference type="ARBA" id="ARBA00022679"/>
    </source>
</evidence>
<evidence type="ECO:0000256" key="3">
    <source>
        <dbReference type="ARBA" id="ARBA00005189"/>
    </source>
</evidence>
<keyword evidence="8" id="KW-0472">Membrane</keyword>
<dbReference type="GO" id="GO:0003841">
    <property type="term" value="F:1-acylglycerol-3-phosphate O-acyltransferase activity"/>
    <property type="evidence" value="ECO:0007669"/>
    <property type="project" value="UniProtKB-EC"/>
</dbReference>
<dbReference type="EC" id="2.3.1.51" evidence="5"/>
<dbReference type="EMBL" id="PDCK01000040">
    <property type="protein sequence ID" value="PRQ51887.1"/>
    <property type="molecule type" value="Genomic_DNA"/>
</dbReference>
<evidence type="ECO:0000256" key="7">
    <source>
        <dbReference type="ARBA" id="ARBA00023315"/>
    </source>
</evidence>
<feature type="transmembrane region" description="Helical" evidence="8">
    <location>
        <begin position="29"/>
        <end position="51"/>
    </location>
</feature>
<keyword evidence="6 10" id="KW-0808">Transferase</keyword>
<gene>
    <name evidence="10" type="ORF">RchiOBHm_Chr2g0149471</name>
</gene>
<evidence type="ECO:0000256" key="8">
    <source>
        <dbReference type="SAM" id="Phobius"/>
    </source>
</evidence>
<dbReference type="GO" id="GO:0016024">
    <property type="term" value="P:CDP-diacylglycerol biosynthetic process"/>
    <property type="evidence" value="ECO:0007669"/>
    <property type="project" value="UniProtKB-UniPathway"/>
</dbReference>
<name>A0A2P6RZN7_ROSCH</name>
<feature type="transmembrane region" description="Helical" evidence="8">
    <location>
        <begin position="5"/>
        <end position="23"/>
    </location>
</feature>
<dbReference type="PANTHER" id="PTHR10983:SF24">
    <property type="entry name" value="1-ACYLGLYCEROL-3-PHOSPHATE O-ACYLTRANSFERASE 3, ISOFORM E-RELATED"/>
    <property type="match status" value="1"/>
</dbReference>
<dbReference type="Pfam" id="PF16076">
    <property type="entry name" value="Acyltransf_C"/>
    <property type="match status" value="1"/>
</dbReference>
<dbReference type="CDD" id="cd07990">
    <property type="entry name" value="LPLAT_LCLAT1-like"/>
    <property type="match status" value="1"/>
</dbReference>
<feature type="domain" description="Acyltransferase C-terminal" evidence="9">
    <location>
        <begin position="247"/>
        <end position="316"/>
    </location>
</feature>